<accession>A0A2S4MED2</accession>
<dbReference type="CDD" id="cd17355">
    <property type="entry name" value="MFS_YcxA_like"/>
    <property type="match status" value="1"/>
</dbReference>
<dbReference type="InterPro" id="IPR020846">
    <property type="entry name" value="MFS_dom"/>
</dbReference>
<keyword evidence="2 4" id="KW-1133">Transmembrane helix</keyword>
<evidence type="ECO:0000256" key="3">
    <source>
        <dbReference type="ARBA" id="ARBA00023136"/>
    </source>
</evidence>
<evidence type="ECO:0000313" key="6">
    <source>
        <dbReference type="EMBL" id="POR53011.1"/>
    </source>
</evidence>
<feature type="transmembrane region" description="Helical" evidence="4">
    <location>
        <begin position="373"/>
        <end position="391"/>
    </location>
</feature>
<evidence type="ECO:0000256" key="1">
    <source>
        <dbReference type="ARBA" id="ARBA00022692"/>
    </source>
</evidence>
<dbReference type="EMBL" id="PQGA01000004">
    <property type="protein sequence ID" value="POR53011.1"/>
    <property type="molecule type" value="Genomic_DNA"/>
</dbReference>
<feature type="transmembrane region" description="Helical" evidence="4">
    <location>
        <begin position="220"/>
        <end position="244"/>
    </location>
</feature>
<keyword evidence="1 4" id="KW-0812">Transmembrane</keyword>
<gene>
    <name evidence="6" type="ORF">B0G62_104308</name>
</gene>
<feature type="transmembrane region" description="Helical" evidence="4">
    <location>
        <begin position="104"/>
        <end position="126"/>
    </location>
</feature>
<dbReference type="PROSITE" id="PS50850">
    <property type="entry name" value="MFS"/>
    <property type="match status" value="1"/>
</dbReference>
<evidence type="ECO:0000256" key="2">
    <source>
        <dbReference type="ARBA" id="ARBA00022989"/>
    </source>
</evidence>
<proteinExistence type="predicted"/>
<feature type="transmembrane region" description="Helical" evidence="4">
    <location>
        <begin position="168"/>
        <end position="189"/>
    </location>
</feature>
<feature type="domain" description="Major facilitator superfamily (MFS) profile" evidence="5">
    <location>
        <begin position="11"/>
        <end position="395"/>
    </location>
</feature>
<dbReference type="AlphaFoldDB" id="A0A2S4MED2"/>
<feature type="transmembrane region" description="Helical" evidence="4">
    <location>
        <begin position="256"/>
        <end position="276"/>
    </location>
</feature>
<dbReference type="InterPro" id="IPR036259">
    <property type="entry name" value="MFS_trans_sf"/>
</dbReference>
<dbReference type="Proteomes" id="UP000237381">
    <property type="component" value="Unassembled WGS sequence"/>
</dbReference>
<dbReference type="PANTHER" id="PTHR11360">
    <property type="entry name" value="MONOCARBOXYLATE TRANSPORTER"/>
    <property type="match status" value="1"/>
</dbReference>
<keyword evidence="7" id="KW-1185">Reference proteome</keyword>
<dbReference type="PANTHER" id="PTHR11360:SF284">
    <property type="entry name" value="EG:103B4.3 PROTEIN-RELATED"/>
    <property type="match status" value="1"/>
</dbReference>
<organism evidence="6 7">
    <name type="scientific">Paraburkholderia eburnea</name>
    <dbReference type="NCBI Taxonomy" id="1189126"/>
    <lineage>
        <taxon>Bacteria</taxon>
        <taxon>Pseudomonadati</taxon>
        <taxon>Pseudomonadota</taxon>
        <taxon>Betaproteobacteria</taxon>
        <taxon>Burkholderiales</taxon>
        <taxon>Burkholderiaceae</taxon>
        <taxon>Paraburkholderia</taxon>
    </lineage>
</organism>
<dbReference type="Pfam" id="PF07690">
    <property type="entry name" value="MFS_1"/>
    <property type="match status" value="1"/>
</dbReference>
<dbReference type="Gene3D" id="1.20.1250.20">
    <property type="entry name" value="MFS general substrate transporter like domains"/>
    <property type="match status" value="2"/>
</dbReference>
<evidence type="ECO:0000256" key="4">
    <source>
        <dbReference type="SAM" id="Phobius"/>
    </source>
</evidence>
<evidence type="ECO:0000259" key="5">
    <source>
        <dbReference type="PROSITE" id="PS50850"/>
    </source>
</evidence>
<feature type="transmembrane region" description="Helical" evidence="4">
    <location>
        <begin position="138"/>
        <end position="156"/>
    </location>
</feature>
<sequence length="409" mass="43380">MRGPEEAWRQRWLLVVAGGVVMGAALGVRNVQGLFLLPVTLERGWPRETFGLALALQNLLWGFAQPLTGMIADRYGSARVIFAGALLYALGLAVMAHAESVGIYTFGVGVLIGIALSGTAFGAVYGALSRLFPADKRGWALGVAGTIGGLGQFWMVPLAQGMIGSIGWASAIGVLAVVMLVSAPLAACLRDRPASSGAQHLAGGTMRAALKEALAHRGFWLLNLGFFACGFQLAFIGAHLPAYLLDRGMGAREASMALAIIALANTAGMFLCGYAGGFLRRKYLLSGIYFTRAAAMALFIALPLTLANLYVFAFVMGLTWLGTVPLTNGIVSQVFGVRYIATLFGFVFFGHQLGSFFGVWLGSVVFDATHSYAWLWHGSIWLGVLSGLLHLPIDDRRVVRLHAGAAQPA</sequence>
<feature type="transmembrane region" description="Helical" evidence="4">
    <location>
        <begin position="49"/>
        <end position="68"/>
    </location>
</feature>
<comment type="caution">
    <text evidence="6">The sequence shown here is derived from an EMBL/GenBank/DDBJ whole genome shotgun (WGS) entry which is preliminary data.</text>
</comment>
<dbReference type="GO" id="GO:0022857">
    <property type="term" value="F:transmembrane transporter activity"/>
    <property type="evidence" value="ECO:0007669"/>
    <property type="project" value="InterPro"/>
</dbReference>
<feature type="transmembrane region" description="Helical" evidence="4">
    <location>
        <begin position="12"/>
        <end position="29"/>
    </location>
</feature>
<dbReference type="InterPro" id="IPR011701">
    <property type="entry name" value="MFS"/>
</dbReference>
<feature type="transmembrane region" description="Helical" evidence="4">
    <location>
        <begin position="309"/>
        <end position="327"/>
    </location>
</feature>
<reference evidence="6 7" key="1">
    <citation type="submission" date="2018-01" db="EMBL/GenBank/DDBJ databases">
        <title>Genomic Encyclopedia of Type Strains, Phase III (KMG-III): the genomes of soil and plant-associated and newly described type strains.</title>
        <authorList>
            <person name="Whitman W."/>
        </authorList>
    </citation>
    <scope>NUCLEOTIDE SEQUENCE [LARGE SCALE GENOMIC DNA]</scope>
    <source>
        <strain evidence="6 7">JCM 18070</strain>
    </source>
</reference>
<feature type="transmembrane region" description="Helical" evidence="4">
    <location>
        <begin position="80"/>
        <end position="98"/>
    </location>
</feature>
<evidence type="ECO:0000313" key="7">
    <source>
        <dbReference type="Proteomes" id="UP000237381"/>
    </source>
</evidence>
<dbReference type="InterPro" id="IPR050327">
    <property type="entry name" value="Proton-linked_MCT"/>
</dbReference>
<keyword evidence="3 4" id="KW-0472">Membrane</keyword>
<feature type="transmembrane region" description="Helical" evidence="4">
    <location>
        <begin position="339"/>
        <end position="361"/>
    </location>
</feature>
<dbReference type="RefSeq" id="WP_244193198.1">
    <property type="nucleotide sequence ID" value="NZ_PQGA01000004.1"/>
</dbReference>
<protein>
    <submittedName>
        <fullName evidence="6">Sugar phosphate permease</fullName>
    </submittedName>
</protein>
<name>A0A2S4MED2_9BURK</name>
<dbReference type="SUPFAM" id="SSF103473">
    <property type="entry name" value="MFS general substrate transporter"/>
    <property type="match status" value="1"/>
</dbReference>
<feature type="transmembrane region" description="Helical" evidence="4">
    <location>
        <begin position="283"/>
        <end position="303"/>
    </location>
</feature>